<feature type="compositionally biased region" description="Polar residues" evidence="1">
    <location>
        <begin position="115"/>
        <end position="124"/>
    </location>
</feature>
<dbReference type="OrthoDB" id="441517at2759"/>
<accession>A0A2S2QMT8</accession>
<reference evidence="2" key="1">
    <citation type="submission" date="2018-04" db="EMBL/GenBank/DDBJ databases">
        <title>Transcriptome assembly of Sipha flava.</title>
        <authorList>
            <person name="Scully E.D."/>
            <person name="Geib S.M."/>
            <person name="Palmer N.A."/>
            <person name="Koch K."/>
            <person name="Bradshaw J."/>
            <person name="Heng-Moss T."/>
            <person name="Sarath G."/>
        </authorList>
    </citation>
    <scope>NUCLEOTIDE SEQUENCE</scope>
</reference>
<dbReference type="EMBL" id="GGMS01009831">
    <property type="protein sequence ID" value="MBY79034.1"/>
    <property type="molecule type" value="Transcribed_RNA"/>
</dbReference>
<name>A0A2S2QMT8_9HEMI</name>
<feature type="region of interest" description="Disordered" evidence="1">
    <location>
        <begin position="105"/>
        <end position="124"/>
    </location>
</feature>
<feature type="compositionally biased region" description="Basic and acidic residues" evidence="1">
    <location>
        <begin position="105"/>
        <end position="114"/>
    </location>
</feature>
<sequence length="124" mass="13876">MASSIPQWQLPKNSKLQVEQQNKVNGTDSPGKTDQKQVNNMYIPSTSKQNKSNDISTPSTSQHEPYKISVLDLPTSVIVDETISNYDIFNGKILPKNSDQSIIKRDVDQSDENKQSVNSENLIL</sequence>
<evidence type="ECO:0000256" key="1">
    <source>
        <dbReference type="SAM" id="MobiDB-lite"/>
    </source>
</evidence>
<dbReference type="AlphaFoldDB" id="A0A2S2QMT8"/>
<protein>
    <submittedName>
        <fullName evidence="2">Uncharacterized protein</fullName>
    </submittedName>
</protein>
<evidence type="ECO:0000313" key="2">
    <source>
        <dbReference type="EMBL" id="MBY79034.1"/>
    </source>
</evidence>
<organism evidence="2">
    <name type="scientific">Sipha flava</name>
    <name type="common">yellow sugarcane aphid</name>
    <dbReference type="NCBI Taxonomy" id="143950"/>
    <lineage>
        <taxon>Eukaryota</taxon>
        <taxon>Metazoa</taxon>
        <taxon>Ecdysozoa</taxon>
        <taxon>Arthropoda</taxon>
        <taxon>Hexapoda</taxon>
        <taxon>Insecta</taxon>
        <taxon>Pterygota</taxon>
        <taxon>Neoptera</taxon>
        <taxon>Paraneoptera</taxon>
        <taxon>Hemiptera</taxon>
        <taxon>Sternorrhyncha</taxon>
        <taxon>Aphidomorpha</taxon>
        <taxon>Aphidoidea</taxon>
        <taxon>Aphididae</taxon>
        <taxon>Sipha</taxon>
    </lineage>
</organism>
<proteinExistence type="predicted"/>
<feature type="compositionally biased region" description="Polar residues" evidence="1">
    <location>
        <begin position="1"/>
        <end position="63"/>
    </location>
</feature>
<feature type="region of interest" description="Disordered" evidence="1">
    <location>
        <begin position="1"/>
        <end position="66"/>
    </location>
</feature>
<gene>
    <name evidence="2" type="ORF">g.108764</name>
</gene>